<sequence>MISEQAPGWRGTVVGRMSAKVLSWLWSWAQQVSVGVGKNDDERADAAVAKAADTGPRRRRGTVSGLFPKRHNVDARLDLQASVVACSIDLSTLQSPISMTRTPEGGMEWKLNAGAHAGTPTQSNEEPLSPRSSSSAAQLKDEDGDELSKERFVCHYCDAEFRIRGYLTRHIKKHAVEKAYHCPFFNSHVPPETRCHTTGGFSRRDTYKTHLRSRHFIYPEGVKTQDRGKSCGHCAHCGKWFENTSTWIEKHIESGYCTGLPEGTILPAKSARKAGKLKMIKTSTGHSRFITTQQSVVEPKVLLNKEAIEAMQIVVNETNTAGQPALTKLSDNRIMLNSMNFKGEPRSKRAMRRGRRKRFSIGPAMAAHACANSASMMPSNAGATSATSCPIDAQLQPQMYMPHTGAAYTFTTPDETPLDEICLSLNPSPTDDASLVPVRSASSLSSHECQQPANNDMNKLLYPLISSNPVGIQDPYSIPLDFEQMGFAMAAEETPVLPAQKLVSEPQINVTLNRQMDPIKLGERQFRETQQYLNFYNYSFDTNL</sequence>
<keyword evidence="6" id="KW-0677">Repeat</keyword>
<keyword evidence="9" id="KW-0238">DNA-binding</keyword>
<gene>
    <name evidence="19" type="ORF">AGOS_AFR461C</name>
</gene>
<keyword evidence="3" id="KW-1003">Cell membrane</keyword>
<dbReference type="GO" id="GO:0006357">
    <property type="term" value="P:regulation of transcription by RNA polymerase II"/>
    <property type="evidence" value="ECO:0000318"/>
    <property type="project" value="GO_Central"/>
</dbReference>
<accession>Q752W2</accession>
<name>Q752W2_EREGS</name>
<evidence type="ECO:0000256" key="16">
    <source>
        <dbReference type="PROSITE-ProRule" id="PRU00042"/>
    </source>
</evidence>
<dbReference type="InterPro" id="IPR036236">
    <property type="entry name" value="Znf_C2H2_sf"/>
</dbReference>
<evidence type="ECO:0000256" key="4">
    <source>
        <dbReference type="ARBA" id="ARBA00022694"/>
    </source>
</evidence>
<feature type="compositionally biased region" description="Polar residues" evidence="17">
    <location>
        <begin position="119"/>
        <end position="137"/>
    </location>
</feature>
<dbReference type="GO" id="GO:0000981">
    <property type="term" value="F:DNA-binding transcription factor activity, RNA polymerase II-specific"/>
    <property type="evidence" value="ECO:0000318"/>
    <property type="project" value="GO_Central"/>
</dbReference>
<dbReference type="eggNOG" id="ENOG502S1NP">
    <property type="taxonomic scope" value="Eukaryota"/>
</dbReference>
<dbReference type="InterPro" id="IPR051643">
    <property type="entry name" value="Transcr_Reg_ZincFinger"/>
</dbReference>
<reference evidence="19 20" key="1">
    <citation type="journal article" date="2004" name="Science">
        <title>The Ashbya gossypii genome as a tool for mapping the ancient Saccharomyces cerevisiae genome.</title>
        <authorList>
            <person name="Dietrich F.S."/>
            <person name="Voegeli S."/>
            <person name="Brachat S."/>
            <person name="Lerch A."/>
            <person name="Gates K."/>
            <person name="Steiner S."/>
            <person name="Mohr C."/>
            <person name="Pohlmann R."/>
            <person name="Luedi P."/>
            <person name="Choi S."/>
            <person name="Wing R.A."/>
            <person name="Flavier A."/>
            <person name="Gaffney T.D."/>
            <person name="Philippsen P."/>
        </authorList>
    </citation>
    <scope>NUCLEOTIDE SEQUENCE [LARGE SCALE GENOMIC DNA]</scope>
    <source>
        <strain evidence="20">ATCC 10895 / CBS 109.51 / FGSC 9923 / NRRL Y-1056</strain>
    </source>
</reference>
<dbReference type="PROSITE" id="PS50157">
    <property type="entry name" value="ZINC_FINGER_C2H2_2"/>
    <property type="match status" value="1"/>
</dbReference>
<dbReference type="SUPFAM" id="SSF57667">
    <property type="entry name" value="beta-beta-alpha zinc fingers"/>
    <property type="match status" value="1"/>
</dbReference>
<evidence type="ECO:0000256" key="7">
    <source>
        <dbReference type="ARBA" id="ARBA00022771"/>
    </source>
</evidence>
<dbReference type="PANTHER" id="PTHR24396">
    <property type="entry name" value="ZINC FINGER PROTEIN"/>
    <property type="match status" value="1"/>
</dbReference>
<evidence type="ECO:0000256" key="17">
    <source>
        <dbReference type="SAM" id="MobiDB-lite"/>
    </source>
</evidence>
<dbReference type="GO" id="GO:0005886">
    <property type="term" value="C:plasma membrane"/>
    <property type="evidence" value="ECO:0007669"/>
    <property type="project" value="UniProtKB-SubCell"/>
</dbReference>
<dbReference type="OrthoDB" id="9439903at2759"/>
<feature type="domain" description="C2H2-type" evidence="18">
    <location>
        <begin position="152"/>
        <end position="179"/>
    </location>
</feature>
<dbReference type="FunFam" id="3.30.160.60:FF:002194">
    <property type="entry name" value="STP1p Transcription factor"/>
    <property type="match status" value="1"/>
</dbReference>
<evidence type="ECO:0000256" key="10">
    <source>
        <dbReference type="ARBA" id="ARBA00023136"/>
    </source>
</evidence>
<dbReference type="FunCoup" id="Q752W2">
    <property type="interactions" value="732"/>
</dbReference>
<evidence type="ECO:0000256" key="11">
    <source>
        <dbReference type="ARBA" id="ARBA00023145"/>
    </source>
</evidence>
<protein>
    <recommendedName>
        <fullName evidence="15">Transcription factor STP1</fullName>
    </recommendedName>
</protein>
<evidence type="ECO:0000256" key="15">
    <source>
        <dbReference type="ARBA" id="ARBA00073838"/>
    </source>
</evidence>
<keyword evidence="10" id="KW-0472">Membrane</keyword>
<dbReference type="PANTHER" id="PTHR24396:SF19">
    <property type="entry name" value="FI01119P"/>
    <property type="match status" value="1"/>
</dbReference>
<evidence type="ECO:0000256" key="1">
    <source>
        <dbReference type="ARBA" id="ARBA00004123"/>
    </source>
</evidence>
<evidence type="ECO:0000256" key="9">
    <source>
        <dbReference type="ARBA" id="ARBA00023125"/>
    </source>
</evidence>
<dbReference type="GO" id="GO:0045944">
    <property type="term" value="P:positive regulation of transcription by RNA polymerase II"/>
    <property type="evidence" value="ECO:0007669"/>
    <property type="project" value="UniProtKB-ARBA"/>
</dbReference>
<evidence type="ECO:0000256" key="13">
    <source>
        <dbReference type="ARBA" id="ARBA00038616"/>
    </source>
</evidence>
<dbReference type="InParanoid" id="Q752W2"/>
<keyword evidence="11" id="KW-0865">Zymogen</keyword>
<dbReference type="Proteomes" id="UP000000591">
    <property type="component" value="Chromosome VI"/>
</dbReference>
<keyword evidence="4" id="KW-0819">tRNA processing</keyword>
<evidence type="ECO:0000256" key="12">
    <source>
        <dbReference type="ARBA" id="ARBA00023242"/>
    </source>
</evidence>
<dbReference type="Gene3D" id="3.30.160.60">
    <property type="entry name" value="Classic Zinc Finger"/>
    <property type="match status" value="1"/>
</dbReference>
<evidence type="ECO:0000256" key="2">
    <source>
        <dbReference type="ARBA" id="ARBA00004413"/>
    </source>
</evidence>
<dbReference type="RefSeq" id="NP_986008.1">
    <property type="nucleotide sequence ID" value="NM_212144.1"/>
</dbReference>
<keyword evidence="7 16" id="KW-0863">Zinc-finger</keyword>
<organism evidence="19 20">
    <name type="scientific">Eremothecium gossypii (strain ATCC 10895 / CBS 109.51 / FGSC 9923 / NRRL Y-1056)</name>
    <name type="common">Yeast</name>
    <name type="synonym">Ashbya gossypii</name>
    <dbReference type="NCBI Taxonomy" id="284811"/>
    <lineage>
        <taxon>Eukaryota</taxon>
        <taxon>Fungi</taxon>
        <taxon>Dikarya</taxon>
        <taxon>Ascomycota</taxon>
        <taxon>Saccharomycotina</taxon>
        <taxon>Saccharomycetes</taxon>
        <taxon>Saccharomycetales</taxon>
        <taxon>Saccharomycetaceae</taxon>
        <taxon>Eremothecium</taxon>
    </lineage>
</organism>
<dbReference type="PROSITE" id="PS00028">
    <property type="entry name" value="ZINC_FINGER_C2H2_1"/>
    <property type="match status" value="1"/>
</dbReference>
<dbReference type="SMART" id="SM00355">
    <property type="entry name" value="ZnF_C2H2"/>
    <property type="match status" value="2"/>
</dbReference>
<dbReference type="EMBL" id="AE016819">
    <property type="protein sequence ID" value="AAS53832.1"/>
    <property type="molecule type" value="Genomic_DNA"/>
</dbReference>
<dbReference type="OMA" id="LKMIKTS"/>
<evidence type="ECO:0000256" key="8">
    <source>
        <dbReference type="ARBA" id="ARBA00022833"/>
    </source>
</evidence>
<dbReference type="GO" id="GO:0008033">
    <property type="term" value="P:tRNA processing"/>
    <property type="evidence" value="ECO:0007669"/>
    <property type="project" value="UniProtKB-KW"/>
</dbReference>
<dbReference type="GO" id="GO:0000978">
    <property type="term" value="F:RNA polymerase II cis-regulatory region sequence-specific DNA binding"/>
    <property type="evidence" value="ECO:0000318"/>
    <property type="project" value="GO_Central"/>
</dbReference>
<dbReference type="GO" id="GO:0008270">
    <property type="term" value="F:zinc ion binding"/>
    <property type="evidence" value="ECO:0007669"/>
    <property type="project" value="UniProtKB-KW"/>
</dbReference>
<dbReference type="AlphaFoldDB" id="Q752W2"/>
<evidence type="ECO:0000313" key="20">
    <source>
        <dbReference type="Proteomes" id="UP000000591"/>
    </source>
</evidence>
<comment type="subcellular location">
    <subcellularLocation>
        <location evidence="2">Cell membrane</location>
        <topology evidence="2">Peripheral membrane protein</topology>
        <orientation evidence="2">Cytoplasmic side</orientation>
    </subcellularLocation>
    <subcellularLocation>
        <location evidence="1">Nucleus</location>
    </subcellularLocation>
</comment>
<dbReference type="InterPro" id="IPR013087">
    <property type="entry name" value="Znf_C2H2_type"/>
</dbReference>
<dbReference type="HOGENOM" id="CLU_025391_0_0_1"/>
<dbReference type="GO" id="GO:0005634">
    <property type="term" value="C:nucleus"/>
    <property type="evidence" value="ECO:0000318"/>
    <property type="project" value="GO_Central"/>
</dbReference>
<evidence type="ECO:0000256" key="6">
    <source>
        <dbReference type="ARBA" id="ARBA00022737"/>
    </source>
</evidence>
<keyword evidence="5" id="KW-0479">Metal-binding</keyword>
<comment type="subunit">
    <text evidence="13">Interacts (via Region II) with SSY5; protease component of the SPS-sensor.</text>
</comment>
<proteinExistence type="predicted"/>
<reference evidence="20" key="2">
    <citation type="journal article" date="2013" name="G3 (Bethesda)">
        <title>Genomes of Ashbya fungi isolated from insects reveal four mating-type loci, numerous translocations, lack of transposons, and distinct gene duplications.</title>
        <authorList>
            <person name="Dietrich F.S."/>
            <person name="Voegeli S."/>
            <person name="Kuo S."/>
            <person name="Philippsen P."/>
        </authorList>
    </citation>
    <scope>GENOME REANNOTATION</scope>
    <source>
        <strain evidence="20">ATCC 10895 / CBS 109.51 / FGSC 9923 / NRRL Y-1056</strain>
    </source>
</reference>
<keyword evidence="20" id="KW-1185">Reference proteome</keyword>
<comment type="function">
    <text evidence="14">Transcription factor involved in the regulation of gene expression in response to extracellular amino acid levels. Synthesized as latent cytoplasmic precursor, which, upon a signal initiated by the plasma membrane SPS (SSY1-PTR3-SSY5) amino acid sensor system, becomes proteolytically activated and relocates to the nucleus, where it induces the expression of SPS-sensor-regulated genes, including the amino-acid permeases AGP1, BAP2, BAP3 and GNP1. Binding to promoters is facilitated by DAL81. Involved in the repression of genes subject to nitrogen catabolite repression and genes involved in stress response. Negatively regulated by inner nuclear membrane proteins ASI1, ASI2 and ASI3, which prevent unprocessed precursor forms that escape cytoplasmic anchoring from inducing SPS-sensor-regulated genes. May be involved in pre-tRNA splicing.</text>
</comment>
<dbReference type="STRING" id="284811.Q752W2"/>
<dbReference type="KEGG" id="ago:AGOS_AFR461C"/>
<keyword evidence="12" id="KW-0539">Nucleus</keyword>
<evidence type="ECO:0000256" key="14">
    <source>
        <dbReference type="ARBA" id="ARBA00057128"/>
    </source>
</evidence>
<evidence type="ECO:0000259" key="18">
    <source>
        <dbReference type="PROSITE" id="PS50157"/>
    </source>
</evidence>
<keyword evidence="8" id="KW-0862">Zinc</keyword>
<evidence type="ECO:0000256" key="5">
    <source>
        <dbReference type="ARBA" id="ARBA00022723"/>
    </source>
</evidence>
<evidence type="ECO:0000313" key="19">
    <source>
        <dbReference type="EMBL" id="AAS53832.1"/>
    </source>
</evidence>
<evidence type="ECO:0000256" key="3">
    <source>
        <dbReference type="ARBA" id="ARBA00022475"/>
    </source>
</evidence>
<dbReference type="GeneID" id="4622285"/>
<feature type="region of interest" description="Disordered" evidence="17">
    <location>
        <begin position="103"/>
        <end position="144"/>
    </location>
</feature>